<keyword evidence="3" id="KW-1185">Reference proteome</keyword>
<keyword evidence="1" id="KW-1133">Transmembrane helix</keyword>
<comment type="caution">
    <text evidence="2">The sequence shown here is derived from an EMBL/GenBank/DDBJ whole genome shotgun (WGS) entry which is preliminary data.</text>
</comment>
<reference evidence="2" key="2">
    <citation type="journal article" date="2023" name="Proc. Natl. Acad. Sci. U.S.A.">
        <title>A global phylogenomic analysis of the shiitake genus Lentinula.</title>
        <authorList>
            <person name="Sierra-Patev S."/>
            <person name="Min B."/>
            <person name="Naranjo-Ortiz M."/>
            <person name="Looney B."/>
            <person name="Konkel Z."/>
            <person name="Slot J.C."/>
            <person name="Sakamoto Y."/>
            <person name="Steenwyk J.L."/>
            <person name="Rokas A."/>
            <person name="Carro J."/>
            <person name="Camarero S."/>
            <person name="Ferreira P."/>
            <person name="Molpeceres G."/>
            <person name="Ruiz-Duenas F.J."/>
            <person name="Serrano A."/>
            <person name="Henrissat B."/>
            <person name="Drula E."/>
            <person name="Hughes K.W."/>
            <person name="Mata J.L."/>
            <person name="Ishikawa N.K."/>
            <person name="Vargas-Isla R."/>
            <person name="Ushijima S."/>
            <person name="Smith C.A."/>
            <person name="Donoghue J."/>
            <person name="Ahrendt S."/>
            <person name="Andreopoulos W."/>
            <person name="He G."/>
            <person name="LaButti K."/>
            <person name="Lipzen A."/>
            <person name="Ng V."/>
            <person name="Riley R."/>
            <person name="Sandor L."/>
            <person name="Barry K."/>
            <person name="Martinez A.T."/>
            <person name="Xiao Y."/>
            <person name="Gibbons J.G."/>
            <person name="Terashima K."/>
            <person name="Grigoriev I.V."/>
            <person name="Hibbett D."/>
        </authorList>
    </citation>
    <scope>NUCLEOTIDE SEQUENCE</scope>
    <source>
        <strain evidence="2">ET3784</strain>
    </source>
</reference>
<protein>
    <submittedName>
        <fullName evidence="2">Uncharacterized protein</fullName>
    </submittedName>
</protein>
<evidence type="ECO:0000313" key="3">
    <source>
        <dbReference type="Proteomes" id="UP001176059"/>
    </source>
</evidence>
<sequence length="121" mass="14200">MVGSLNPSENVVETFHFVSIVVETIFAVIAQNFRRSIRVIPMLPNPMLPRYRMPIGTYKTRKVFFIVFFNSSIPVLFWFFELRAFIYHVLHLVHHLSITFPNPLIIQVTFISHTCHPYVAH</sequence>
<keyword evidence="1" id="KW-0812">Transmembrane</keyword>
<reference evidence="2" key="1">
    <citation type="submission" date="2022-08" db="EMBL/GenBank/DDBJ databases">
        <authorList>
            <consortium name="DOE Joint Genome Institute"/>
            <person name="Min B."/>
            <person name="Sierra-Patev S."/>
            <person name="Naranjo-Ortiz M."/>
            <person name="Looney B."/>
            <person name="Konkel Z."/>
            <person name="Slot J.C."/>
            <person name="Sakamoto Y."/>
            <person name="Steenwyk J.L."/>
            <person name="Rokas A."/>
            <person name="Carro J."/>
            <person name="Camarero S."/>
            <person name="Ferreira P."/>
            <person name="Molpeceres G."/>
            <person name="Ruiz-duenas F.J."/>
            <person name="Serrano A."/>
            <person name="Henrissat B."/>
            <person name="Drula E."/>
            <person name="Hughes K.W."/>
            <person name="Mata J.L."/>
            <person name="Ishikawa N.K."/>
            <person name="Vargas-Isla R."/>
            <person name="Ushijima S."/>
            <person name="Smith C.A."/>
            <person name="Ahrendt S."/>
            <person name="Andreopoulos W."/>
            <person name="He G."/>
            <person name="LaButti K."/>
            <person name="Lipzen A."/>
            <person name="Ng V."/>
            <person name="Riley R."/>
            <person name="Sandor L."/>
            <person name="Barry K."/>
            <person name="Martinez A.T."/>
            <person name="Xiao Y."/>
            <person name="Gibbons J.G."/>
            <person name="Terashima K."/>
            <person name="Hibbett D.S."/>
            <person name="Grigoriev I.V."/>
        </authorList>
    </citation>
    <scope>NUCLEOTIDE SEQUENCE</scope>
    <source>
        <strain evidence="2">ET3784</strain>
    </source>
</reference>
<feature type="transmembrane region" description="Helical" evidence="1">
    <location>
        <begin position="15"/>
        <end position="33"/>
    </location>
</feature>
<evidence type="ECO:0000256" key="1">
    <source>
        <dbReference type="SAM" id="Phobius"/>
    </source>
</evidence>
<gene>
    <name evidence="2" type="ORF">DFJ43DRAFT_1069778</name>
</gene>
<dbReference type="AlphaFoldDB" id="A0AA38JDN9"/>
<organism evidence="2 3">
    <name type="scientific">Lentinula guzmanii</name>
    <dbReference type="NCBI Taxonomy" id="2804957"/>
    <lineage>
        <taxon>Eukaryota</taxon>
        <taxon>Fungi</taxon>
        <taxon>Dikarya</taxon>
        <taxon>Basidiomycota</taxon>
        <taxon>Agaricomycotina</taxon>
        <taxon>Agaricomycetes</taxon>
        <taxon>Agaricomycetidae</taxon>
        <taxon>Agaricales</taxon>
        <taxon>Marasmiineae</taxon>
        <taxon>Omphalotaceae</taxon>
        <taxon>Lentinula</taxon>
    </lineage>
</organism>
<dbReference type="Proteomes" id="UP001176059">
    <property type="component" value="Unassembled WGS sequence"/>
</dbReference>
<proteinExistence type="predicted"/>
<accession>A0AA38JDN9</accession>
<name>A0AA38JDN9_9AGAR</name>
<keyword evidence="1" id="KW-0472">Membrane</keyword>
<dbReference type="EMBL" id="JANVFO010000019">
    <property type="protein sequence ID" value="KAJ3733194.1"/>
    <property type="molecule type" value="Genomic_DNA"/>
</dbReference>
<evidence type="ECO:0000313" key="2">
    <source>
        <dbReference type="EMBL" id="KAJ3733194.1"/>
    </source>
</evidence>
<feature type="transmembrane region" description="Helical" evidence="1">
    <location>
        <begin position="63"/>
        <end position="80"/>
    </location>
</feature>